<evidence type="ECO:0000256" key="1">
    <source>
        <dbReference type="SAM" id="MobiDB-lite"/>
    </source>
</evidence>
<accession>A0A9X1T5T9</accession>
<gene>
    <name evidence="2" type="ORF">LRX75_03350</name>
</gene>
<evidence type="ECO:0000313" key="3">
    <source>
        <dbReference type="Proteomes" id="UP001139089"/>
    </source>
</evidence>
<dbReference type="SUPFAM" id="SSF48452">
    <property type="entry name" value="TPR-like"/>
    <property type="match status" value="2"/>
</dbReference>
<reference evidence="2" key="1">
    <citation type="submission" date="2021-12" db="EMBL/GenBank/DDBJ databases">
        <authorList>
            <person name="Li Y."/>
        </authorList>
    </citation>
    <scope>NUCLEOTIDE SEQUENCE</scope>
    <source>
        <strain evidence="2">DKSPLA3</strain>
    </source>
</reference>
<sequence>MTTARILLISTLAAATATAVYYGPALLPERELTTGTIAAPPAVDEKGNRLSLIPPSPTVRRGDRRPADLSQALPPEIPAAETASGTEPAAPAASGEAPEPQDAEPVIKAQLQAPPPASSPAPAQSPPTPPAAAAPPKPTVDEGALRYFARLGDTVRLQAEIARLRTLYPDWEPPADPLAVPQNVDTQLEAMWALYGQTRYVEVRKAIADRQAREPGWQPPENLLSMLALGEARQRLVNASNLQQFPTVVDVAAETPQLLVCSEIDILWRLAEAFAKTDRQQRALDAYSYILSNCTEGPDRLATLQKAASLLPRPMVEQLLTQEKTDPSGKGEFEPVKDDLARQFVAAAGEDPKLTVPPAYLTRLERVAEAGGKASDALLLGWYYVRRNGAEQAEAWFRRARTEEDSAAASQGLALTLIARKNPGEAEAVLYPWRDTSDDTRDTYLAAASNLLALDPPIVIAADVLQRMAQEAMRARNADVAQQFGWYARAFEQPQLALQWFSTSLTWKPDTEASAYGLAITANQLGMANDVARIQRQWAGRSARIAMLGEEENLDPSQRMAEAGMLADRPVREPSRSIARRPSRTMSAQMSAEPAAPVRQRAPRVAAAGRNAAPASTRGCSTSTDPSGLSSGEALRRGWCLMELNRPLEAVRHFDAAIRTGDTRIRSEAAYGQSLAYLRQGLTDKASVAATRGPMDAQKATELQIALLSNRALIAFDQKRFSEALILLDRRAQLAPERIDLMVLRGYALLGLNRYGQAIRTFETLAATGNQDAIRGLANARAATPSAIATKD</sequence>
<dbReference type="Gene3D" id="1.25.40.10">
    <property type="entry name" value="Tetratricopeptide repeat domain"/>
    <property type="match status" value="2"/>
</dbReference>
<keyword evidence="3" id="KW-1185">Reference proteome</keyword>
<feature type="compositionally biased region" description="Low complexity" evidence="1">
    <location>
        <begin position="592"/>
        <end position="615"/>
    </location>
</feature>
<dbReference type="Pfam" id="PF13432">
    <property type="entry name" value="TPR_16"/>
    <property type="match status" value="1"/>
</dbReference>
<protein>
    <submittedName>
        <fullName evidence="2">Cellulose synthase</fullName>
    </submittedName>
</protein>
<dbReference type="Proteomes" id="UP001139089">
    <property type="component" value="Unassembled WGS sequence"/>
</dbReference>
<name>A0A9X1T5T9_9HYPH</name>
<proteinExistence type="predicted"/>
<feature type="compositionally biased region" description="Pro residues" evidence="1">
    <location>
        <begin position="113"/>
        <end position="138"/>
    </location>
</feature>
<dbReference type="AlphaFoldDB" id="A0A9X1T5T9"/>
<feature type="compositionally biased region" description="Polar residues" evidence="1">
    <location>
        <begin position="618"/>
        <end position="630"/>
    </location>
</feature>
<evidence type="ECO:0000313" key="2">
    <source>
        <dbReference type="EMBL" id="MCD7108073.1"/>
    </source>
</evidence>
<dbReference type="EMBL" id="JAJOZR010000001">
    <property type="protein sequence ID" value="MCD7108073.1"/>
    <property type="molecule type" value="Genomic_DNA"/>
</dbReference>
<feature type="compositionally biased region" description="Low complexity" evidence="1">
    <location>
        <begin position="78"/>
        <end position="100"/>
    </location>
</feature>
<organism evidence="2 3">
    <name type="scientific">Rhizobium quercicola</name>
    <dbReference type="NCBI Taxonomy" id="2901226"/>
    <lineage>
        <taxon>Bacteria</taxon>
        <taxon>Pseudomonadati</taxon>
        <taxon>Pseudomonadota</taxon>
        <taxon>Alphaproteobacteria</taxon>
        <taxon>Hyphomicrobiales</taxon>
        <taxon>Rhizobiaceae</taxon>
        <taxon>Rhizobium/Agrobacterium group</taxon>
        <taxon>Rhizobium</taxon>
    </lineage>
</organism>
<dbReference type="InterPro" id="IPR011990">
    <property type="entry name" value="TPR-like_helical_dom_sf"/>
</dbReference>
<feature type="region of interest" description="Disordered" evidence="1">
    <location>
        <begin position="569"/>
        <end position="632"/>
    </location>
</feature>
<feature type="region of interest" description="Disordered" evidence="1">
    <location>
        <begin position="39"/>
        <end position="139"/>
    </location>
</feature>
<comment type="caution">
    <text evidence="2">The sequence shown here is derived from an EMBL/GenBank/DDBJ whole genome shotgun (WGS) entry which is preliminary data.</text>
</comment>
<dbReference type="RefSeq" id="WP_231811862.1">
    <property type="nucleotide sequence ID" value="NZ_JAJOZR010000001.1"/>
</dbReference>